<dbReference type="VEuPathDB" id="VectorBase:AFUN018772"/>
<name>A0A4Y0BFK1_ANOFN</name>
<dbReference type="InterPro" id="IPR004242">
    <property type="entry name" value="Transposase_21"/>
</dbReference>
<dbReference type="PANTHER" id="PTHR33053:SF9">
    <property type="entry name" value="AGAP000105-PA"/>
    <property type="match status" value="1"/>
</dbReference>
<protein>
    <recommendedName>
        <fullName evidence="3">Transposase domain-containing protein</fullName>
    </recommendedName>
</protein>
<dbReference type="STRING" id="62324.A0A4Y0BFK1"/>
<dbReference type="PANTHER" id="PTHR33053">
    <property type="entry name" value="PROTEIN, PUTATIVE-RELATED"/>
    <property type="match status" value="1"/>
</dbReference>
<reference evidence="2" key="1">
    <citation type="submission" date="2020-05" db="UniProtKB">
        <authorList>
            <consortium name="EnsemblMetazoa"/>
        </authorList>
    </citation>
    <scope>IDENTIFICATION</scope>
    <source>
        <strain evidence="2">FUMOZ</strain>
    </source>
</reference>
<organism evidence="2">
    <name type="scientific">Anopheles funestus</name>
    <name type="common">African malaria mosquito</name>
    <dbReference type="NCBI Taxonomy" id="62324"/>
    <lineage>
        <taxon>Eukaryota</taxon>
        <taxon>Metazoa</taxon>
        <taxon>Ecdysozoa</taxon>
        <taxon>Arthropoda</taxon>
        <taxon>Hexapoda</taxon>
        <taxon>Insecta</taxon>
        <taxon>Pterygota</taxon>
        <taxon>Neoptera</taxon>
        <taxon>Endopterygota</taxon>
        <taxon>Diptera</taxon>
        <taxon>Nematocera</taxon>
        <taxon>Culicoidea</taxon>
        <taxon>Culicidae</taxon>
        <taxon>Anophelinae</taxon>
        <taxon>Anopheles</taxon>
    </lineage>
</organism>
<accession>A0A4Y0BFK1</accession>
<dbReference type="Pfam" id="PF02992">
    <property type="entry name" value="Transposase_21"/>
    <property type="match status" value="1"/>
</dbReference>
<proteinExistence type="predicted"/>
<sequence length="678" mass="78065">MGDQFTKRVKYNSYLYRYRDETARRSASSKQEVEELAAENATNVIPNNQNMDAAPIPQTSDETGHHVDEAVLESIETMDESDNEVEAYLVESSDDELMYEDRTDGYCVETALRRWAITTNQTYDSISQVMEIIRNVSTCKLPKDARTLLKTNRNVSNKIVTINGSQYWYHGIKQRLLDHLSDINLHSCCKLLLNVSIDGLPIFRSSNLQFWPILINVHNIPDVPVMTVAVYSGSTKPGNIEQFLEPFVDEMNFLTKNGIIINSRKFNVELRAIIADSPARAYIKGVAGFNARHGCLKCTTVGRSLNRRTAFSTYSGPDRTDEGFRMRIYGEHHKIDSPLLKLENFDMVKQVIVADPLHLLDLGIGRRTVVSFMEGKFGITKKLSRTQINNASAILINIKLPYEIHRKFRPLNDYKHWKGSEYASFLFYASIVVLREIMYDEQYQHFMLFFCSITLLSSNVYKAHWPLANSLLRIYVQEYAKIYGPEFVSSNVHNLLHVFNDVQQFGPLSSISSYPFENHLQHLKRSLRNGWKCLEQVINRLSERDVYITRQTNESLNYPSLHYKAGKVALHVRKAFLLTNGERNEWFLTKCGKVCQYITAHQEESNIVIVGKKLSRTIDHFDYPLNSKFMHIHRGNLANVEQTNSDLTIDDIKCKLVIIDLSRENDYLFVPLVHTLVE</sequence>
<feature type="compositionally biased region" description="Polar residues" evidence="1">
    <location>
        <begin position="40"/>
        <end position="61"/>
    </location>
</feature>
<dbReference type="EnsemblMetazoa" id="AFUN018772-RA">
    <property type="protein sequence ID" value="AFUN018772-PA"/>
    <property type="gene ID" value="AFUN018772"/>
</dbReference>
<evidence type="ECO:0000256" key="1">
    <source>
        <dbReference type="SAM" id="MobiDB-lite"/>
    </source>
</evidence>
<dbReference type="VEuPathDB" id="VectorBase:AFUN2_014532"/>
<evidence type="ECO:0008006" key="3">
    <source>
        <dbReference type="Google" id="ProtNLM"/>
    </source>
</evidence>
<dbReference type="AlphaFoldDB" id="A0A4Y0BFK1"/>
<feature type="region of interest" description="Disordered" evidence="1">
    <location>
        <begin position="39"/>
        <end position="62"/>
    </location>
</feature>
<evidence type="ECO:0000313" key="2">
    <source>
        <dbReference type="EnsemblMetazoa" id="AFUN018772-PA"/>
    </source>
</evidence>